<dbReference type="CDD" id="cd18787">
    <property type="entry name" value="SF2_C_DEAD"/>
    <property type="match status" value="1"/>
</dbReference>
<keyword evidence="6 9" id="KW-0067">ATP-binding</keyword>
<feature type="region of interest" description="Disordered" evidence="10">
    <location>
        <begin position="159"/>
        <end position="178"/>
    </location>
</feature>
<keyword evidence="3 9" id="KW-0547">Nucleotide-binding</keyword>
<dbReference type="GO" id="GO:0005730">
    <property type="term" value="C:nucleolus"/>
    <property type="evidence" value="ECO:0007669"/>
    <property type="project" value="UniProtKB-SubCell"/>
</dbReference>
<dbReference type="GO" id="GO:0016787">
    <property type="term" value="F:hydrolase activity"/>
    <property type="evidence" value="ECO:0007669"/>
    <property type="project" value="UniProtKB-KW"/>
</dbReference>
<reference evidence="14 15" key="1">
    <citation type="submission" date="2023-06" db="EMBL/GenBank/DDBJ databases">
        <title>Black Yeasts Isolated from many extreme environments.</title>
        <authorList>
            <person name="Coleine C."/>
            <person name="Stajich J.E."/>
            <person name="Selbmann L."/>
        </authorList>
    </citation>
    <scope>NUCLEOTIDE SEQUENCE [LARGE SCALE GENOMIC DNA]</scope>
    <source>
        <strain evidence="14 15">CCFEE 5887</strain>
    </source>
</reference>
<comment type="subcellular location">
    <subcellularLocation>
        <location evidence="1">Nucleus</location>
        <location evidence="1">Nucleolus</location>
    </subcellularLocation>
</comment>
<evidence type="ECO:0000256" key="8">
    <source>
        <dbReference type="PROSITE-ProRule" id="PRU00552"/>
    </source>
</evidence>
<dbReference type="PROSITE" id="PS51194">
    <property type="entry name" value="HELICASE_CTER"/>
    <property type="match status" value="1"/>
</dbReference>
<evidence type="ECO:0000256" key="2">
    <source>
        <dbReference type="ARBA" id="ARBA00022552"/>
    </source>
</evidence>
<dbReference type="InterPro" id="IPR001650">
    <property type="entry name" value="Helicase_C-like"/>
</dbReference>
<evidence type="ECO:0000256" key="7">
    <source>
        <dbReference type="ARBA" id="ARBA00022884"/>
    </source>
</evidence>
<comment type="catalytic activity">
    <reaction evidence="9">
        <text>ATP + H2O = ADP + phosphate + H(+)</text>
        <dbReference type="Rhea" id="RHEA:13065"/>
        <dbReference type="ChEBI" id="CHEBI:15377"/>
        <dbReference type="ChEBI" id="CHEBI:15378"/>
        <dbReference type="ChEBI" id="CHEBI:30616"/>
        <dbReference type="ChEBI" id="CHEBI:43474"/>
        <dbReference type="ChEBI" id="CHEBI:456216"/>
        <dbReference type="EC" id="3.6.4.13"/>
    </reaction>
</comment>
<dbReference type="AlphaFoldDB" id="A0AAV9PWR3"/>
<dbReference type="PROSITE" id="PS00039">
    <property type="entry name" value="DEAD_ATP_HELICASE"/>
    <property type="match status" value="1"/>
</dbReference>
<dbReference type="InterPro" id="IPR014001">
    <property type="entry name" value="Helicase_ATP-bd"/>
</dbReference>
<dbReference type="GO" id="GO:0006364">
    <property type="term" value="P:rRNA processing"/>
    <property type="evidence" value="ECO:0007669"/>
    <property type="project" value="UniProtKB-KW"/>
</dbReference>
<dbReference type="EC" id="3.6.4.13" evidence="9"/>
<keyword evidence="7 9" id="KW-0694">RNA-binding</keyword>
<dbReference type="CDD" id="cd17956">
    <property type="entry name" value="DEADc_DDX51"/>
    <property type="match status" value="1"/>
</dbReference>
<feature type="region of interest" description="Disordered" evidence="10">
    <location>
        <begin position="502"/>
        <end position="523"/>
    </location>
</feature>
<dbReference type="Gene3D" id="3.40.50.300">
    <property type="entry name" value="P-loop containing nucleotide triphosphate hydrolases"/>
    <property type="match status" value="2"/>
</dbReference>
<proteinExistence type="inferred from homology"/>
<dbReference type="PROSITE" id="PS51192">
    <property type="entry name" value="HELICASE_ATP_BIND_1"/>
    <property type="match status" value="1"/>
</dbReference>
<feature type="domain" description="Helicase C-terminal" evidence="12">
    <location>
        <begin position="641"/>
        <end position="796"/>
    </location>
</feature>
<dbReference type="PANTHER" id="PTHR24031">
    <property type="entry name" value="RNA HELICASE"/>
    <property type="match status" value="1"/>
</dbReference>
<keyword evidence="4 9" id="KW-0378">Hydrolase</keyword>
<dbReference type="SMART" id="SM00487">
    <property type="entry name" value="DEXDc"/>
    <property type="match status" value="1"/>
</dbReference>
<comment type="domain">
    <text evidence="9">The Q motif is unique to and characteristic of the DEAD box family of RNA helicases and controls ATP binding and hydrolysis.</text>
</comment>
<dbReference type="Pfam" id="PF00271">
    <property type="entry name" value="Helicase_C"/>
    <property type="match status" value="1"/>
</dbReference>
<dbReference type="InterPro" id="IPR000629">
    <property type="entry name" value="RNA-helicase_DEAD-box_CS"/>
</dbReference>
<comment type="similarity">
    <text evidence="9">Belongs to the DEAD box helicase family.</text>
</comment>
<evidence type="ECO:0000256" key="4">
    <source>
        <dbReference type="ARBA" id="ARBA00022801"/>
    </source>
</evidence>
<evidence type="ECO:0000259" key="11">
    <source>
        <dbReference type="PROSITE" id="PS51192"/>
    </source>
</evidence>
<feature type="short sequence motif" description="Q motif" evidence="8">
    <location>
        <begin position="221"/>
        <end position="249"/>
    </location>
</feature>
<feature type="compositionally biased region" description="Low complexity" evidence="10">
    <location>
        <begin position="596"/>
        <end position="624"/>
    </location>
</feature>
<dbReference type="SMART" id="SM00490">
    <property type="entry name" value="HELICc"/>
    <property type="match status" value="1"/>
</dbReference>
<sequence>MSNFYARYVPPAKKTDTTSAPPQPEKRKRDPTTSSREKESKKLKTSKRTQVVEDGPSTSVPHGDLTAAGNAENTGTLSTIDKYRVTKAASNGNTTIKIKKRKSNVPEDEDRNGPVAETSDQRVKSKHKSKPEEAEAGGGNAEDEHDRRHAAVFSKLERARQNEKKLGQQPEPSSEQPAVELHGLEPIPQPKQVDAIPEKPTYSTLPPWQETPTTVPLDTTATFESLGISGTPLENLQKANIHQAFPIQASVIPLLLNGPSKHEGDLCVSAATGSGKTLAYVLPIIDSLRNAASTKLRAVIVVPTRELVKQVRELCEVCASGTSLTIATAVGSKSLKDEQENLVEEQRIYDPEQYQKQMRAKVDWSTFSLEKLLRKAQTEDLIASIGYVTCYKSKADILITTPGRLVDHLKSTAGFTLGNVKWLVVDEADRLLNESYQEWIDSVIPALKSQAATQERDELLRSMRMTPPKRKVTKVLLSATMTRDVSKLNALELRNPSLIILGGSSENNRSQQTASEVLDNGAEPLPEGEIGAFYLPPSLGETALPIPDGSEKPLYLLKLLRDHIGIVCDPAHAQDQVLDASSSDSSSDSDSESDSSSDSATDSDTSSDSETSSSSDDASSTASAKSRDGKSPAQTRPNSQNIREELSSNQKKPRALIFARSTASANRLSRLLALLCPSLEPLISTLTRSTASSASSRRALSSFRSAKISILICTDRASRGLDVPDLEHVISYDVPNSGLTYVHRVGRTARAGKQGEAWTMVEHREGAWFWREIGGKGQRVHGATGDEHQLQRHSKIKRLTLSIEDEVLRQSYEKALKTLGEEARGG</sequence>
<dbReference type="PROSITE" id="PS51195">
    <property type="entry name" value="Q_MOTIF"/>
    <property type="match status" value="1"/>
</dbReference>
<feature type="compositionally biased region" description="Polar residues" evidence="10">
    <location>
        <begin position="504"/>
        <end position="515"/>
    </location>
</feature>
<dbReference type="InterPro" id="IPR027417">
    <property type="entry name" value="P-loop_NTPase"/>
</dbReference>
<accession>A0AAV9PWR3</accession>
<feature type="region of interest" description="Disordered" evidence="10">
    <location>
        <begin position="577"/>
        <end position="653"/>
    </location>
</feature>
<organism evidence="14 15">
    <name type="scientific">Vermiconidia calcicola</name>
    <dbReference type="NCBI Taxonomy" id="1690605"/>
    <lineage>
        <taxon>Eukaryota</taxon>
        <taxon>Fungi</taxon>
        <taxon>Dikarya</taxon>
        <taxon>Ascomycota</taxon>
        <taxon>Pezizomycotina</taxon>
        <taxon>Dothideomycetes</taxon>
        <taxon>Dothideomycetidae</taxon>
        <taxon>Mycosphaerellales</taxon>
        <taxon>Extremaceae</taxon>
        <taxon>Vermiconidia</taxon>
    </lineage>
</organism>
<dbReference type="GO" id="GO:0005524">
    <property type="term" value="F:ATP binding"/>
    <property type="evidence" value="ECO:0007669"/>
    <property type="project" value="UniProtKB-UniRule"/>
</dbReference>
<dbReference type="GO" id="GO:0003723">
    <property type="term" value="F:RNA binding"/>
    <property type="evidence" value="ECO:0007669"/>
    <property type="project" value="UniProtKB-UniRule"/>
</dbReference>
<keyword evidence="5 9" id="KW-0347">Helicase</keyword>
<evidence type="ECO:0000256" key="9">
    <source>
        <dbReference type="RuleBase" id="RU365068"/>
    </source>
</evidence>
<evidence type="ECO:0000256" key="3">
    <source>
        <dbReference type="ARBA" id="ARBA00022741"/>
    </source>
</evidence>
<comment type="function">
    <text evidence="9">RNA helicase.</text>
</comment>
<feature type="domain" description="DEAD-box RNA helicase Q" evidence="13">
    <location>
        <begin position="221"/>
        <end position="249"/>
    </location>
</feature>
<feature type="compositionally biased region" description="Polar residues" evidence="10">
    <location>
        <begin position="632"/>
        <end position="641"/>
    </location>
</feature>
<evidence type="ECO:0000256" key="6">
    <source>
        <dbReference type="ARBA" id="ARBA00022840"/>
    </source>
</evidence>
<evidence type="ECO:0000313" key="14">
    <source>
        <dbReference type="EMBL" id="KAK5530977.1"/>
    </source>
</evidence>
<evidence type="ECO:0000259" key="12">
    <source>
        <dbReference type="PROSITE" id="PS51194"/>
    </source>
</evidence>
<evidence type="ECO:0000256" key="1">
    <source>
        <dbReference type="ARBA" id="ARBA00004604"/>
    </source>
</evidence>
<evidence type="ECO:0000313" key="15">
    <source>
        <dbReference type="Proteomes" id="UP001345827"/>
    </source>
</evidence>
<name>A0AAV9PWR3_9PEZI</name>
<dbReference type="EMBL" id="JAXLQG010000018">
    <property type="protein sequence ID" value="KAK5530977.1"/>
    <property type="molecule type" value="Genomic_DNA"/>
</dbReference>
<protein>
    <recommendedName>
        <fullName evidence="9">ATP-dependent RNA helicase</fullName>
        <ecNumber evidence="9">3.6.4.13</ecNumber>
    </recommendedName>
</protein>
<evidence type="ECO:0000256" key="5">
    <source>
        <dbReference type="ARBA" id="ARBA00022806"/>
    </source>
</evidence>
<evidence type="ECO:0000256" key="10">
    <source>
        <dbReference type="SAM" id="MobiDB-lite"/>
    </source>
</evidence>
<comment type="caution">
    <text evidence="14">The sequence shown here is derived from an EMBL/GenBank/DDBJ whole genome shotgun (WGS) entry which is preliminary data.</text>
</comment>
<dbReference type="Proteomes" id="UP001345827">
    <property type="component" value="Unassembled WGS sequence"/>
</dbReference>
<keyword evidence="2" id="KW-0698">rRNA processing</keyword>
<feature type="region of interest" description="Disordered" evidence="10">
    <location>
        <begin position="1"/>
        <end position="146"/>
    </location>
</feature>
<dbReference type="InterPro" id="IPR011545">
    <property type="entry name" value="DEAD/DEAH_box_helicase_dom"/>
</dbReference>
<feature type="domain" description="Helicase ATP-binding" evidence="11">
    <location>
        <begin position="257"/>
        <end position="499"/>
    </location>
</feature>
<keyword evidence="15" id="KW-1185">Reference proteome</keyword>
<dbReference type="SUPFAM" id="SSF52540">
    <property type="entry name" value="P-loop containing nucleoside triphosphate hydrolases"/>
    <property type="match status" value="2"/>
</dbReference>
<evidence type="ECO:0000259" key="13">
    <source>
        <dbReference type="PROSITE" id="PS51195"/>
    </source>
</evidence>
<dbReference type="Pfam" id="PF00270">
    <property type="entry name" value="DEAD"/>
    <property type="match status" value="2"/>
</dbReference>
<dbReference type="GO" id="GO:0003724">
    <property type="term" value="F:RNA helicase activity"/>
    <property type="evidence" value="ECO:0007669"/>
    <property type="project" value="UniProtKB-EC"/>
</dbReference>
<dbReference type="InterPro" id="IPR014014">
    <property type="entry name" value="RNA_helicase_DEAD_Q_motif"/>
</dbReference>
<gene>
    <name evidence="14" type="primary">DBP6</name>
    <name evidence="14" type="ORF">LTR25_008834</name>
</gene>
<feature type="compositionally biased region" description="Basic and acidic residues" evidence="10">
    <location>
        <begin position="24"/>
        <end position="42"/>
    </location>
</feature>